<reference evidence="2 3" key="1">
    <citation type="submission" date="2020-04" db="EMBL/GenBank/DDBJ databases">
        <title>Chryseobacterium sp. RJ-7-14 sp. nov., isolated from Jeju soil.</title>
        <authorList>
            <person name="Dahal R.H."/>
            <person name="Chaudhary D.K."/>
        </authorList>
    </citation>
    <scope>NUCLEOTIDE SEQUENCE [LARGE SCALE GENOMIC DNA]</scope>
    <source>
        <strain evidence="2 3">RJ-7-14</strain>
    </source>
</reference>
<evidence type="ECO:0000256" key="1">
    <source>
        <dbReference type="SAM" id="Phobius"/>
    </source>
</evidence>
<sequence>MKKKIIAFILLFLFICGYFILYHRDKELKYIPRNADAIVLVDTKKAVRQYLVSFLSHPSEWFKTKNKNGNEISMRQSGVKIPDFLQVFHLENTRFSDWYCILELKDKSRFLAYLKQSSFAEKGNNLFQKDHLFIKIEEDYCIAGTTNSAFENIKRQFPTFSKKTNFSSDQFIHGSLGSISLITKGNIRNFPVRLNSDNIEISNGENKDFSSVISKLQKRNHFVDSELNKDNIQKITSIFKNSISDSVQVNYLQATAELQQVNDTIITYGYDDDFNEVEKKTIQKIVQPNYFISLKTSMPEKTLQYFQNKKWINAENQFTAIPFQPNIIEKKTNRIEIRSTRNSISLFTTLNENYIFIKNNALLFSGLKSLNSKEKRIVSDIDYIFYANKRQEYYIQLQFKKRSLPLMLRWRND</sequence>
<evidence type="ECO:0000313" key="3">
    <source>
        <dbReference type="Proteomes" id="UP000552615"/>
    </source>
</evidence>
<dbReference type="AlphaFoldDB" id="A0A7Y0A847"/>
<name>A0A7Y0A847_9FLAO</name>
<proteinExistence type="predicted"/>
<protein>
    <submittedName>
        <fullName evidence="2">Uncharacterized protein</fullName>
    </submittedName>
</protein>
<dbReference type="EMBL" id="JABBGF010000002">
    <property type="protein sequence ID" value="NML58431.1"/>
    <property type="molecule type" value="Genomic_DNA"/>
</dbReference>
<dbReference type="RefSeq" id="WP_169231767.1">
    <property type="nucleotide sequence ID" value="NZ_JABBGF010000002.1"/>
</dbReference>
<dbReference type="Proteomes" id="UP000552615">
    <property type="component" value="Unassembled WGS sequence"/>
</dbReference>
<keyword evidence="3" id="KW-1185">Reference proteome</keyword>
<comment type="caution">
    <text evidence="2">The sequence shown here is derived from an EMBL/GenBank/DDBJ whole genome shotgun (WGS) entry which is preliminary data.</text>
</comment>
<keyword evidence="1" id="KW-0472">Membrane</keyword>
<evidence type="ECO:0000313" key="2">
    <source>
        <dbReference type="EMBL" id="NML58431.1"/>
    </source>
</evidence>
<feature type="transmembrane region" description="Helical" evidence="1">
    <location>
        <begin position="6"/>
        <end position="23"/>
    </location>
</feature>
<gene>
    <name evidence="2" type="ORF">HHL20_13870</name>
</gene>
<keyword evidence="1" id="KW-0812">Transmembrane</keyword>
<accession>A0A7Y0A847</accession>
<organism evidence="2 3">
    <name type="scientific">Chryseobacterium cheonjiense</name>
    <dbReference type="NCBI Taxonomy" id="2728845"/>
    <lineage>
        <taxon>Bacteria</taxon>
        <taxon>Pseudomonadati</taxon>
        <taxon>Bacteroidota</taxon>
        <taxon>Flavobacteriia</taxon>
        <taxon>Flavobacteriales</taxon>
        <taxon>Weeksellaceae</taxon>
        <taxon>Chryseobacterium group</taxon>
        <taxon>Chryseobacterium</taxon>
    </lineage>
</organism>
<keyword evidence="1" id="KW-1133">Transmembrane helix</keyword>